<dbReference type="GO" id="GO:0005774">
    <property type="term" value="C:vacuolar membrane"/>
    <property type="evidence" value="ECO:0007669"/>
    <property type="project" value="TreeGrafter"/>
</dbReference>
<evidence type="ECO:0000313" key="10">
    <source>
        <dbReference type="EMBL" id="RNJ60169.1"/>
    </source>
</evidence>
<dbReference type="InterPro" id="IPR036259">
    <property type="entry name" value="MFS_trans_sf"/>
</dbReference>
<comment type="subcellular location">
    <subcellularLocation>
        <location evidence="1">Endomembrane system</location>
        <topology evidence="1">Multi-pass membrane protein</topology>
    </subcellularLocation>
</comment>
<evidence type="ECO:0000256" key="1">
    <source>
        <dbReference type="ARBA" id="ARBA00004127"/>
    </source>
</evidence>
<keyword evidence="7 9" id="KW-0472">Membrane</keyword>
<evidence type="ECO:0000256" key="3">
    <source>
        <dbReference type="ARBA" id="ARBA00022448"/>
    </source>
</evidence>
<dbReference type="InterPro" id="IPR011701">
    <property type="entry name" value="MFS"/>
</dbReference>
<protein>
    <submittedName>
        <fullName evidence="10">Siderophore transporter</fullName>
    </submittedName>
</protein>
<feature type="transmembrane region" description="Helical" evidence="9">
    <location>
        <begin position="444"/>
        <end position="466"/>
    </location>
</feature>
<keyword evidence="3" id="KW-0813">Transport</keyword>
<dbReference type="FunFam" id="1.20.1250.20:FF:000197">
    <property type="entry name" value="Siderophore iron transporter 1"/>
    <property type="match status" value="1"/>
</dbReference>
<comment type="caution">
    <text evidence="10">The sequence shown here is derived from an EMBL/GenBank/DDBJ whole genome shotgun (WGS) entry which is preliminary data.</text>
</comment>
<dbReference type="GO" id="GO:0005886">
    <property type="term" value="C:plasma membrane"/>
    <property type="evidence" value="ECO:0007669"/>
    <property type="project" value="TreeGrafter"/>
</dbReference>
<evidence type="ECO:0000256" key="5">
    <source>
        <dbReference type="ARBA" id="ARBA00022989"/>
    </source>
</evidence>
<evidence type="ECO:0000256" key="2">
    <source>
        <dbReference type="ARBA" id="ARBA00008335"/>
    </source>
</evidence>
<evidence type="ECO:0000256" key="8">
    <source>
        <dbReference type="SAM" id="MobiDB-lite"/>
    </source>
</evidence>
<feature type="transmembrane region" description="Helical" evidence="9">
    <location>
        <begin position="723"/>
        <end position="740"/>
    </location>
</feature>
<feature type="transmembrane region" description="Helical" evidence="9">
    <location>
        <begin position="478"/>
        <end position="495"/>
    </location>
</feature>
<evidence type="ECO:0000313" key="11">
    <source>
        <dbReference type="Proteomes" id="UP000267145"/>
    </source>
</evidence>
<dbReference type="Gene3D" id="1.20.1250.20">
    <property type="entry name" value="MFS general substrate transporter like domains"/>
    <property type="match status" value="2"/>
</dbReference>
<organism evidence="10 11">
    <name type="scientific">Verticillium nonalfalfae</name>
    <dbReference type="NCBI Taxonomy" id="1051616"/>
    <lineage>
        <taxon>Eukaryota</taxon>
        <taxon>Fungi</taxon>
        <taxon>Dikarya</taxon>
        <taxon>Ascomycota</taxon>
        <taxon>Pezizomycotina</taxon>
        <taxon>Sordariomycetes</taxon>
        <taxon>Hypocreomycetidae</taxon>
        <taxon>Glomerellales</taxon>
        <taxon>Plectosphaerellaceae</taxon>
        <taxon>Verticillium</taxon>
    </lineage>
</organism>
<dbReference type="GO" id="GO:0015343">
    <property type="term" value="F:siderophore-iron transmembrane transporter activity"/>
    <property type="evidence" value="ECO:0007669"/>
    <property type="project" value="TreeGrafter"/>
</dbReference>
<dbReference type="PANTHER" id="PTHR23501:SF92">
    <property type="entry name" value="GLUTATHIONE EXCHANGER 1-RELATED"/>
    <property type="match status" value="1"/>
</dbReference>
<comment type="similarity">
    <text evidence="2">Belongs to the major facilitator superfamily.</text>
</comment>
<keyword evidence="5 9" id="KW-1133">Transmembrane helix</keyword>
<keyword evidence="11" id="KW-1185">Reference proteome</keyword>
<dbReference type="GeneID" id="39612889"/>
<evidence type="ECO:0000256" key="6">
    <source>
        <dbReference type="ARBA" id="ARBA00023065"/>
    </source>
</evidence>
<keyword evidence="4 9" id="KW-0812">Transmembrane</keyword>
<reference evidence="10 11" key="1">
    <citation type="submission" date="2018-10" db="EMBL/GenBank/DDBJ databases">
        <title>Genome sequence of Verticillium nonalfalfae VnAa140.</title>
        <authorList>
            <person name="Stajich J.E."/>
            <person name="Kasson M.T."/>
        </authorList>
    </citation>
    <scope>NUCLEOTIDE SEQUENCE [LARGE SCALE GENOMIC DNA]</scope>
    <source>
        <strain evidence="10 11">VnAa140</strain>
    </source>
</reference>
<feature type="transmembrane region" description="Helical" evidence="9">
    <location>
        <begin position="390"/>
        <end position="411"/>
    </location>
</feature>
<proteinExistence type="inferred from homology"/>
<feature type="transmembrane region" description="Helical" evidence="9">
    <location>
        <begin position="611"/>
        <end position="629"/>
    </location>
</feature>
<feature type="transmembrane region" description="Helical" evidence="9">
    <location>
        <begin position="232"/>
        <end position="255"/>
    </location>
</feature>
<feature type="region of interest" description="Disordered" evidence="8">
    <location>
        <begin position="163"/>
        <end position="210"/>
    </location>
</feature>
<keyword evidence="6" id="KW-0406">Ion transport</keyword>
<feature type="transmembrane region" description="Helical" evidence="9">
    <location>
        <begin position="323"/>
        <end position="346"/>
    </location>
</feature>
<feature type="transmembrane region" description="Helical" evidence="9">
    <location>
        <begin position="353"/>
        <end position="370"/>
    </location>
</feature>
<dbReference type="Proteomes" id="UP000267145">
    <property type="component" value="Unassembled WGS sequence"/>
</dbReference>
<dbReference type="Pfam" id="PF07690">
    <property type="entry name" value="MFS_1"/>
    <property type="match status" value="1"/>
</dbReference>
<evidence type="ECO:0000256" key="4">
    <source>
        <dbReference type="ARBA" id="ARBA00022692"/>
    </source>
</evidence>
<gene>
    <name evidence="10" type="primary">ARN1</name>
    <name evidence="10" type="ORF">D7B24_009200</name>
</gene>
<dbReference type="RefSeq" id="XP_028498327.1">
    <property type="nucleotide sequence ID" value="XM_028643276.1"/>
</dbReference>
<feature type="compositionally biased region" description="Low complexity" evidence="8">
    <location>
        <begin position="163"/>
        <end position="176"/>
    </location>
</feature>
<dbReference type="AlphaFoldDB" id="A0A3M9YIB7"/>
<feature type="transmembrane region" description="Helical" evidence="9">
    <location>
        <begin position="299"/>
        <end position="317"/>
    </location>
</feature>
<dbReference type="SUPFAM" id="SSF103473">
    <property type="entry name" value="MFS general substrate transporter"/>
    <property type="match status" value="1"/>
</dbReference>
<evidence type="ECO:0000256" key="9">
    <source>
        <dbReference type="SAM" id="Phobius"/>
    </source>
</evidence>
<name>A0A3M9YIB7_9PEZI</name>
<feature type="transmembrane region" description="Helical" evidence="9">
    <location>
        <begin position="97"/>
        <end position="116"/>
    </location>
</feature>
<dbReference type="EMBL" id="RBVV01000009">
    <property type="protein sequence ID" value="RNJ60169.1"/>
    <property type="molecule type" value="Genomic_DNA"/>
</dbReference>
<evidence type="ECO:0000256" key="7">
    <source>
        <dbReference type="ARBA" id="ARBA00023136"/>
    </source>
</evidence>
<feature type="transmembrane region" description="Helical" evidence="9">
    <location>
        <begin position="556"/>
        <end position="573"/>
    </location>
</feature>
<dbReference type="GO" id="GO:0005768">
    <property type="term" value="C:endosome"/>
    <property type="evidence" value="ECO:0007669"/>
    <property type="project" value="TreeGrafter"/>
</dbReference>
<feature type="transmembrane region" description="Helical" evidence="9">
    <location>
        <begin position="580"/>
        <end position="599"/>
    </location>
</feature>
<dbReference type="PANTHER" id="PTHR23501">
    <property type="entry name" value="MAJOR FACILITATOR SUPERFAMILY"/>
    <property type="match status" value="1"/>
</dbReference>
<accession>A0A3M9YIB7</accession>
<feature type="transmembrane region" description="Helical" evidence="9">
    <location>
        <begin position="515"/>
        <end position="536"/>
    </location>
</feature>
<sequence length="769" mass="83169">MAKQGHIGDVSASLAVASSGSFCPKKLLLHLQEERITGGGEEELLRQASAPKREAAPSNLEGPQDSFLPGVPFHHCSLFAVTRSLDSPSPAVDLPRYVALLLLAPLVALLLAPLAAAMSHPQPRPSAPPNLAAHAPRTMIDDGSLQLASSNIIAMADKAMPAAPASPARSNSNSGSHEADEKGNIHAQPPFDNNVLASGPGGVEPPKSLDEKSYGVARMEAISSVMTRTDRLFIFFGVFLVAYAYGLDGTLRYAYQPFATASFRTHSLLATVNVLRSVIAAAAQPTAAKIADVFGRVELVCLSVLFYVVGTIVETVSNNVETFAAGAVIYQIGYTMIMLLVMVIIADITSTRSRLLFSYIPATPFIINTWVSGDISEPVLLGSLSWRWGIGMWCIIYPFCAVPLIISLTIVGRRARRMGLLDQYKTSFQILGFKAGMVDLFWRLDVIGIILLIAVFALILVPLTIAGGFESQWTQAKVIAPLVIGVLCIPAFVVWQMRTPHPLVPFRLMRDRGVWGALGIALFLNFAWYMQGNYLYTVLIVAFDMSITAATRITSLYSFVSVITGFILGFIVFKVRRLKVFIVAGTVLFLVAFGLLIHFRGSPSDAQSSGVIGAQVLLGIAGGMFPYPAQASLQTALDHENLAVMTGLYLATYNIGSAFGNTVSGSFWTQLLPSELNKRLAQFGNETLAQTIYADPFTVLAEYPVGTPVRTEIIASYQHIQRLLCITGICLCVPLIAFAACLRNPHLNDEQTLAEDKTVVRRDEDAIVR</sequence>